<evidence type="ECO:0000313" key="11">
    <source>
        <dbReference type="EMBL" id="TMI73366.1"/>
    </source>
</evidence>
<name>A0A537IRS7_9BACT</name>
<keyword evidence="9 10" id="KW-0472">Membrane</keyword>
<evidence type="ECO:0000256" key="2">
    <source>
        <dbReference type="ARBA" id="ARBA00022448"/>
    </source>
</evidence>
<dbReference type="InterPro" id="IPR004772">
    <property type="entry name" value="TrkH"/>
</dbReference>
<dbReference type="NCBIfam" id="TIGR00933">
    <property type="entry name" value="2a38"/>
    <property type="match status" value="1"/>
</dbReference>
<feature type="transmembrane region" description="Helical" evidence="10">
    <location>
        <begin position="237"/>
        <end position="256"/>
    </location>
</feature>
<evidence type="ECO:0000256" key="6">
    <source>
        <dbReference type="ARBA" id="ARBA00022958"/>
    </source>
</evidence>
<keyword evidence="5 10" id="KW-0812">Transmembrane</keyword>
<keyword evidence="2" id="KW-0813">Transport</keyword>
<feature type="transmembrane region" description="Helical" evidence="10">
    <location>
        <begin position="202"/>
        <end position="225"/>
    </location>
</feature>
<reference evidence="11 12" key="1">
    <citation type="journal article" date="2019" name="Nat. Microbiol.">
        <title>Mediterranean grassland soil C-N compound turnover is dependent on rainfall and depth, and is mediated by genomically divergent microorganisms.</title>
        <authorList>
            <person name="Diamond S."/>
            <person name="Andeer P.F."/>
            <person name="Li Z."/>
            <person name="Crits-Christoph A."/>
            <person name="Burstein D."/>
            <person name="Anantharaman K."/>
            <person name="Lane K.R."/>
            <person name="Thomas B.C."/>
            <person name="Pan C."/>
            <person name="Northen T.R."/>
            <person name="Banfield J.F."/>
        </authorList>
    </citation>
    <scope>NUCLEOTIDE SEQUENCE [LARGE SCALE GENOMIC DNA]</scope>
    <source>
        <strain evidence="11">NP_8</strain>
    </source>
</reference>
<dbReference type="EMBL" id="VBAP01000072">
    <property type="protein sequence ID" value="TMI73366.1"/>
    <property type="molecule type" value="Genomic_DNA"/>
</dbReference>
<evidence type="ECO:0000313" key="12">
    <source>
        <dbReference type="Proteomes" id="UP000318834"/>
    </source>
</evidence>
<evidence type="ECO:0000256" key="3">
    <source>
        <dbReference type="ARBA" id="ARBA00022475"/>
    </source>
</evidence>
<protein>
    <submittedName>
        <fullName evidence="11">Trk family potassium uptake protein</fullName>
    </submittedName>
</protein>
<evidence type="ECO:0000256" key="9">
    <source>
        <dbReference type="ARBA" id="ARBA00023136"/>
    </source>
</evidence>
<feature type="transmembrane region" description="Helical" evidence="10">
    <location>
        <begin position="301"/>
        <end position="334"/>
    </location>
</feature>
<keyword evidence="8" id="KW-0406">Ion transport</keyword>
<evidence type="ECO:0000256" key="1">
    <source>
        <dbReference type="ARBA" id="ARBA00004651"/>
    </source>
</evidence>
<dbReference type="GO" id="GO:0015379">
    <property type="term" value="F:potassium:chloride symporter activity"/>
    <property type="evidence" value="ECO:0007669"/>
    <property type="project" value="InterPro"/>
</dbReference>
<keyword evidence="4" id="KW-0633">Potassium transport</keyword>
<feature type="transmembrane region" description="Helical" evidence="10">
    <location>
        <begin position="86"/>
        <end position="110"/>
    </location>
</feature>
<accession>A0A537IRS7</accession>
<evidence type="ECO:0000256" key="10">
    <source>
        <dbReference type="SAM" id="Phobius"/>
    </source>
</evidence>
<comment type="subcellular location">
    <subcellularLocation>
        <location evidence="1">Cell membrane</location>
        <topology evidence="1">Multi-pass membrane protein</topology>
    </subcellularLocation>
</comment>
<dbReference type="Proteomes" id="UP000318834">
    <property type="component" value="Unassembled WGS sequence"/>
</dbReference>
<feature type="transmembrane region" description="Helical" evidence="10">
    <location>
        <begin position="53"/>
        <end position="74"/>
    </location>
</feature>
<comment type="caution">
    <text evidence="11">The sequence shown here is derived from an EMBL/GenBank/DDBJ whole genome shotgun (WGS) entry which is preliminary data.</text>
</comment>
<feature type="transmembrane region" description="Helical" evidence="10">
    <location>
        <begin position="26"/>
        <end position="46"/>
    </location>
</feature>
<gene>
    <name evidence="11" type="ORF">E6H05_09850</name>
</gene>
<feature type="transmembrane region" description="Helical" evidence="10">
    <location>
        <begin position="354"/>
        <end position="379"/>
    </location>
</feature>
<keyword evidence="7 10" id="KW-1133">Transmembrane helix</keyword>
<evidence type="ECO:0000256" key="8">
    <source>
        <dbReference type="ARBA" id="ARBA00023065"/>
    </source>
</evidence>
<dbReference type="InterPro" id="IPR003445">
    <property type="entry name" value="Cat_transpt"/>
</dbReference>
<dbReference type="GO" id="GO:0005886">
    <property type="term" value="C:plasma membrane"/>
    <property type="evidence" value="ECO:0007669"/>
    <property type="project" value="UniProtKB-SubCell"/>
</dbReference>
<dbReference type="PANTHER" id="PTHR32024">
    <property type="entry name" value="TRK SYSTEM POTASSIUM UPTAKE PROTEIN TRKG-RELATED"/>
    <property type="match status" value="1"/>
</dbReference>
<evidence type="ECO:0000256" key="7">
    <source>
        <dbReference type="ARBA" id="ARBA00022989"/>
    </source>
</evidence>
<feature type="transmembrane region" description="Helical" evidence="10">
    <location>
        <begin position="141"/>
        <end position="161"/>
    </location>
</feature>
<dbReference type="Pfam" id="PF02386">
    <property type="entry name" value="TrkH"/>
    <property type="match status" value="1"/>
</dbReference>
<keyword evidence="3" id="KW-1003">Cell membrane</keyword>
<sequence length="453" mass="48246">MARVRVLVLPKRSALARLELNPAQTIVLGFATIILAGTFLLSLPVASAAGRPVPLLTALFTATSATCVTGLVVVDTATYYSLFGQLVIMLLIQLGGLGYMTVATLMAMIIGRRIGLRDRLVLQEAHNLYTVGGIVRFTRSVVLLTLGIETVGALILASRWIPEFGLTRGVYYGVFHSISAFNNAGFDLMGDFRSLTRYVTDLTVNLTVAGLLITGGLGFTVLTDLLRPRRYSLHVRVVLTTTAVLIVLGTALILLLESSNTATLGAMPWGGRLLAAFFQSVTPRTAGFNTIETGSLREPTLMLIIALMFIGASPGGTGGGIKTTTFVAPMAVILSMLRGRPDPELFRRRLPPIVVYKAVTIALLSVAFVVTMATVLSLLEGVKFLAALFEIASGFGTVGLSTGITPGLGAAGRIVVIASIFTGRVGLLTMAFALARRQRPADYRLPEERLYIG</sequence>
<proteinExistence type="predicted"/>
<dbReference type="PANTHER" id="PTHR32024:SF1">
    <property type="entry name" value="KTR SYSTEM POTASSIUM UPTAKE PROTEIN B"/>
    <property type="match status" value="1"/>
</dbReference>
<dbReference type="AlphaFoldDB" id="A0A537IRS7"/>
<feature type="transmembrane region" description="Helical" evidence="10">
    <location>
        <begin position="410"/>
        <end position="435"/>
    </location>
</feature>
<evidence type="ECO:0000256" key="4">
    <source>
        <dbReference type="ARBA" id="ARBA00022538"/>
    </source>
</evidence>
<evidence type="ECO:0000256" key="5">
    <source>
        <dbReference type="ARBA" id="ARBA00022692"/>
    </source>
</evidence>
<organism evidence="11 12">
    <name type="scientific">Candidatus Segetimicrobium genomatis</name>
    <dbReference type="NCBI Taxonomy" id="2569760"/>
    <lineage>
        <taxon>Bacteria</taxon>
        <taxon>Bacillati</taxon>
        <taxon>Candidatus Sysuimicrobiota</taxon>
        <taxon>Candidatus Sysuimicrobiia</taxon>
        <taxon>Candidatus Sysuimicrobiales</taxon>
        <taxon>Candidatus Segetimicrobiaceae</taxon>
        <taxon>Candidatus Segetimicrobium</taxon>
    </lineage>
</organism>
<keyword evidence="6" id="KW-0630">Potassium</keyword>